<reference evidence="13" key="2">
    <citation type="submission" date="2020-01" db="EMBL/GenBank/DDBJ databases">
        <authorList>
            <person name="Campanaro S."/>
        </authorList>
    </citation>
    <scope>NUCLEOTIDE SEQUENCE</scope>
    <source>
        <strain evidence="13">AS01afH2WH_6</strain>
    </source>
</reference>
<evidence type="ECO:0000256" key="7">
    <source>
        <dbReference type="ARBA" id="ARBA00022833"/>
    </source>
</evidence>
<evidence type="ECO:0000256" key="1">
    <source>
        <dbReference type="ARBA" id="ARBA00000553"/>
    </source>
</evidence>
<dbReference type="Pfam" id="PF02578">
    <property type="entry name" value="Cu-oxidase_4"/>
    <property type="match status" value="1"/>
</dbReference>
<evidence type="ECO:0000256" key="10">
    <source>
        <dbReference type="ARBA" id="ARBA00048968"/>
    </source>
</evidence>
<dbReference type="InterPro" id="IPR011324">
    <property type="entry name" value="Cytotoxic_necrot_fac-like_cat"/>
</dbReference>
<evidence type="ECO:0000256" key="3">
    <source>
        <dbReference type="ARBA" id="ARBA00007353"/>
    </source>
</evidence>
<dbReference type="PANTHER" id="PTHR30616:SF2">
    <property type="entry name" value="PURINE NUCLEOSIDE PHOSPHORYLASE LACC1"/>
    <property type="match status" value="1"/>
</dbReference>
<dbReference type="Gene3D" id="3.60.140.10">
    <property type="entry name" value="CNF1/YfiH-like putative cysteine hydrolases"/>
    <property type="match status" value="1"/>
</dbReference>
<keyword evidence="7" id="KW-0862">Zinc</keyword>
<keyword evidence="6" id="KW-0378">Hydrolase</keyword>
<comment type="similarity">
    <text evidence="3">Belongs to the purine nucleoside phosphorylase YfiH/LACC1 family.</text>
</comment>
<comment type="catalytic activity">
    <reaction evidence="1">
        <text>inosine + phosphate = alpha-D-ribose 1-phosphate + hypoxanthine</text>
        <dbReference type="Rhea" id="RHEA:27646"/>
        <dbReference type="ChEBI" id="CHEBI:17368"/>
        <dbReference type="ChEBI" id="CHEBI:17596"/>
        <dbReference type="ChEBI" id="CHEBI:43474"/>
        <dbReference type="ChEBI" id="CHEBI:57720"/>
        <dbReference type="EC" id="2.4.2.1"/>
    </reaction>
    <physiologicalReaction direction="left-to-right" evidence="1">
        <dbReference type="Rhea" id="RHEA:27647"/>
    </physiologicalReaction>
</comment>
<evidence type="ECO:0000256" key="4">
    <source>
        <dbReference type="ARBA" id="ARBA00022679"/>
    </source>
</evidence>
<dbReference type="EMBL" id="JAAXZR010000008">
    <property type="protein sequence ID" value="NLT79044.1"/>
    <property type="molecule type" value="Genomic_DNA"/>
</dbReference>
<dbReference type="GO" id="GO:0005507">
    <property type="term" value="F:copper ion binding"/>
    <property type="evidence" value="ECO:0007669"/>
    <property type="project" value="TreeGrafter"/>
</dbReference>
<dbReference type="GO" id="GO:0016787">
    <property type="term" value="F:hydrolase activity"/>
    <property type="evidence" value="ECO:0007669"/>
    <property type="project" value="UniProtKB-KW"/>
</dbReference>
<evidence type="ECO:0000256" key="5">
    <source>
        <dbReference type="ARBA" id="ARBA00022723"/>
    </source>
</evidence>
<dbReference type="GO" id="GO:0017061">
    <property type="term" value="F:S-methyl-5-thioadenosine phosphorylase activity"/>
    <property type="evidence" value="ECO:0007669"/>
    <property type="project" value="UniProtKB-EC"/>
</dbReference>
<name>A0A971CXM3_9BIFI</name>
<feature type="region of interest" description="Disordered" evidence="12">
    <location>
        <begin position="1"/>
        <end position="42"/>
    </location>
</feature>
<comment type="function">
    <text evidence="2">Purine nucleoside enzyme that catalyzes the phosphorolysis of adenosine and inosine nucleosides, yielding D-ribose 1-phosphate and the respective free bases, adenine and hypoxanthine. Also catalyzes the phosphorolysis of S-methyl-5'-thioadenosine into adenine and S-methyl-5-thio-alpha-D-ribose 1-phosphate. Also has adenosine deaminase activity.</text>
</comment>
<dbReference type="AlphaFoldDB" id="A0A971CXM3"/>
<evidence type="ECO:0000256" key="12">
    <source>
        <dbReference type="SAM" id="MobiDB-lite"/>
    </source>
</evidence>
<reference evidence="13" key="1">
    <citation type="journal article" date="2020" name="Biotechnol. Biofuels">
        <title>New insights from the biogas microbiome by comprehensive genome-resolved metagenomics of nearly 1600 species originating from multiple anaerobic digesters.</title>
        <authorList>
            <person name="Campanaro S."/>
            <person name="Treu L."/>
            <person name="Rodriguez-R L.M."/>
            <person name="Kovalovszki A."/>
            <person name="Ziels R.M."/>
            <person name="Maus I."/>
            <person name="Zhu X."/>
            <person name="Kougias P.G."/>
            <person name="Basile A."/>
            <person name="Luo G."/>
            <person name="Schluter A."/>
            <person name="Konstantinidis K.T."/>
            <person name="Angelidaki I."/>
        </authorList>
    </citation>
    <scope>NUCLEOTIDE SEQUENCE</scope>
    <source>
        <strain evidence="13">AS01afH2WH_6</strain>
    </source>
</reference>
<comment type="catalytic activity">
    <reaction evidence="10">
        <text>adenosine + phosphate = alpha-D-ribose 1-phosphate + adenine</text>
        <dbReference type="Rhea" id="RHEA:27642"/>
        <dbReference type="ChEBI" id="CHEBI:16335"/>
        <dbReference type="ChEBI" id="CHEBI:16708"/>
        <dbReference type="ChEBI" id="CHEBI:43474"/>
        <dbReference type="ChEBI" id="CHEBI:57720"/>
        <dbReference type="EC" id="2.4.2.1"/>
    </reaction>
    <physiologicalReaction direction="left-to-right" evidence="10">
        <dbReference type="Rhea" id="RHEA:27643"/>
    </physiologicalReaction>
</comment>
<dbReference type="InterPro" id="IPR038371">
    <property type="entry name" value="Cu_polyphenol_OxRdtase_sf"/>
</dbReference>
<organism evidence="13 14">
    <name type="scientific">Bifidobacterium crudilactis</name>
    <dbReference type="NCBI Taxonomy" id="327277"/>
    <lineage>
        <taxon>Bacteria</taxon>
        <taxon>Bacillati</taxon>
        <taxon>Actinomycetota</taxon>
        <taxon>Actinomycetes</taxon>
        <taxon>Bifidobacteriales</taxon>
        <taxon>Bifidobacteriaceae</taxon>
        <taxon>Bifidobacterium</taxon>
    </lineage>
</organism>
<evidence type="ECO:0000256" key="11">
    <source>
        <dbReference type="ARBA" id="ARBA00049893"/>
    </source>
</evidence>
<keyword evidence="4" id="KW-0808">Transferase</keyword>
<dbReference type="InterPro" id="IPR003730">
    <property type="entry name" value="Cu_polyphenol_OxRdtase"/>
</dbReference>
<accession>A0A971CXM3</accession>
<dbReference type="Proteomes" id="UP000767327">
    <property type="component" value="Unassembled WGS sequence"/>
</dbReference>
<evidence type="ECO:0000256" key="9">
    <source>
        <dbReference type="ARBA" id="ARBA00047989"/>
    </source>
</evidence>
<keyword evidence="5" id="KW-0479">Metal-binding</keyword>
<comment type="catalytic activity">
    <reaction evidence="9">
        <text>adenosine + H2O + H(+) = inosine + NH4(+)</text>
        <dbReference type="Rhea" id="RHEA:24408"/>
        <dbReference type="ChEBI" id="CHEBI:15377"/>
        <dbReference type="ChEBI" id="CHEBI:15378"/>
        <dbReference type="ChEBI" id="CHEBI:16335"/>
        <dbReference type="ChEBI" id="CHEBI:17596"/>
        <dbReference type="ChEBI" id="CHEBI:28938"/>
        <dbReference type="EC" id="3.5.4.4"/>
    </reaction>
    <physiologicalReaction direction="left-to-right" evidence="9">
        <dbReference type="Rhea" id="RHEA:24409"/>
    </physiologicalReaction>
</comment>
<keyword evidence="8" id="KW-0186">Copper</keyword>
<evidence type="ECO:0000313" key="13">
    <source>
        <dbReference type="EMBL" id="NLT79044.1"/>
    </source>
</evidence>
<dbReference type="SUPFAM" id="SSF64438">
    <property type="entry name" value="CNF1/YfiH-like putative cysteine hydrolases"/>
    <property type="match status" value="1"/>
</dbReference>
<sequence length="356" mass="37236">MIAEGITVEDSTGGPEGDPGDAEILDDSTVPSHHQDGTPVPVTIPIDLAPGIKVVYTTRLGGGSHGDFASLNLGGKGGDDLLNVVANRMALAQEIGRDLSLVSQVHSGKAIDADEVWERNAPYGFDASGSSLLTQLEGGLQENLGDAAQQAEAYTIAADGQVSASSHVAVGVFAADCLPVLMADPETGLIAAAHCGRMGLLRGIIGETVDLMVARGADRRRIVATCGPCICAECYEVGEAIAADFDEHFPGTRTVTRFGGPGVDIAGAAVQSLQSAGVTQIVSSQPRVDAATQYLNGDEELRSLCESDGGEALDVRLQHMRHSLCTLENPLWYSHRASSLHNRPQEGRMLALIMRS</sequence>
<evidence type="ECO:0000256" key="2">
    <source>
        <dbReference type="ARBA" id="ARBA00003215"/>
    </source>
</evidence>
<proteinExistence type="inferred from homology"/>
<gene>
    <name evidence="13" type="ORF">GXW98_02000</name>
</gene>
<evidence type="ECO:0000313" key="14">
    <source>
        <dbReference type="Proteomes" id="UP000767327"/>
    </source>
</evidence>
<comment type="caution">
    <text evidence="13">The sequence shown here is derived from an EMBL/GenBank/DDBJ whole genome shotgun (WGS) entry which is preliminary data.</text>
</comment>
<dbReference type="PANTHER" id="PTHR30616">
    <property type="entry name" value="UNCHARACTERIZED PROTEIN YFIH"/>
    <property type="match status" value="1"/>
</dbReference>
<evidence type="ECO:0000256" key="6">
    <source>
        <dbReference type="ARBA" id="ARBA00022801"/>
    </source>
</evidence>
<evidence type="ECO:0000256" key="8">
    <source>
        <dbReference type="ARBA" id="ARBA00023008"/>
    </source>
</evidence>
<comment type="catalytic activity">
    <reaction evidence="11">
        <text>S-methyl-5'-thioadenosine + phosphate = 5-(methylsulfanyl)-alpha-D-ribose 1-phosphate + adenine</text>
        <dbReference type="Rhea" id="RHEA:11852"/>
        <dbReference type="ChEBI" id="CHEBI:16708"/>
        <dbReference type="ChEBI" id="CHEBI:17509"/>
        <dbReference type="ChEBI" id="CHEBI:43474"/>
        <dbReference type="ChEBI" id="CHEBI:58533"/>
        <dbReference type="EC" id="2.4.2.28"/>
    </reaction>
    <physiologicalReaction direction="left-to-right" evidence="11">
        <dbReference type="Rhea" id="RHEA:11853"/>
    </physiologicalReaction>
</comment>
<dbReference type="CDD" id="cd16833">
    <property type="entry name" value="YfiH"/>
    <property type="match status" value="1"/>
</dbReference>
<protein>
    <submittedName>
        <fullName evidence="13">Laccase domain-containing protein</fullName>
    </submittedName>
</protein>